<gene>
    <name evidence="1" type="ORF">KUCAC02_012563</name>
</gene>
<protein>
    <submittedName>
        <fullName evidence="1">Uncharacterized protein</fullName>
    </submittedName>
</protein>
<evidence type="ECO:0000313" key="2">
    <source>
        <dbReference type="Proteomes" id="UP001057452"/>
    </source>
</evidence>
<evidence type="ECO:0000313" key="1">
    <source>
        <dbReference type="EMBL" id="KAI4824018.1"/>
    </source>
</evidence>
<sequence>MGSDSESEEEVQPDRAIHRYRAEPTTSMEDCPLQWWSSHAGAHDKLAPLARKYLATPASTVPCERLFSVAGNEPSPLGTVESYNPVKRRWEYVAPMPTARCSSALLQTPSMMFVIGGVSQGPSNAVEALCLPETV</sequence>
<proteinExistence type="predicted"/>
<dbReference type="EMBL" id="CM043791">
    <property type="protein sequence ID" value="KAI4824018.1"/>
    <property type="molecule type" value="Genomic_DNA"/>
</dbReference>
<accession>A0ACB9XCA9</accession>
<dbReference type="Proteomes" id="UP001057452">
    <property type="component" value="Chromosome 7"/>
</dbReference>
<organism evidence="1 2">
    <name type="scientific">Chaenocephalus aceratus</name>
    <name type="common">Blackfin icefish</name>
    <name type="synonym">Chaenichthys aceratus</name>
    <dbReference type="NCBI Taxonomy" id="36190"/>
    <lineage>
        <taxon>Eukaryota</taxon>
        <taxon>Metazoa</taxon>
        <taxon>Chordata</taxon>
        <taxon>Craniata</taxon>
        <taxon>Vertebrata</taxon>
        <taxon>Euteleostomi</taxon>
        <taxon>Actinopterygii</taxon>
        <taxon>Neopterygii</taxon>
        <taxon>Teleostei</taxon>
        <taxon>Neoteleostei</taxon>
        <taxon>Acanthomorphata</taxon>
        <taxon>Eupercaria</taxon>
        <taxon>Perciformes</taxon>
        <taxon>Notothenioidei</taxon>
        <taxon>Channichthyidae</taxon>
        <taxon>Chaenocephalus</taxon>
    </lineage>
</organism>
<keyword evidence="2" id="KW-1185">Reference proteome</keyword>
<reference evidence="1" key="1">
    <citation type="submission" date="2022-05" db="EMBL/GenBank/DDBJ databases">
        <title>Chromosome-level genome of Chaenocephalus aceratus.</title>
        <authorList>
            <person name="Park H."/>
        </authorList>
    </citation>
    <scope>NUCLEOTIDE SEQUENCE</scope>
    <source>
        <strain evidence="1">KU_202001</strain>
    </source>
</reference>
<comment type="caution">
    <text evidence="1">The sequence shown here is derived from an EMBL/GenBank/DDBJ whole genome shotgun (WGS) entry which is preliminary data.</text>
</comment>
<name>A0ACB9XCA9_CHAAC</name>